<protein>
    <recommendedName>
        <fullName evidence="5">Calponin-homology (CH) domain-containing protein</fullName>
    </recommendedName>
</protein>
<feature type="repeat" description="Filamin" evidence="4">
    <location>
        <begin position="523"/>
        <end position="614"/>
    </location>
</feature>
<feature type="repeat" description="Filamin" evidence="4">
    <location>
        <begin position="431"/>
        <end position="525"/>
    </location>
</feature>
<dbReference type="SMART" id="SM00033">
    <property type="entry name" value="CH"/>
    <property type="match status" value="3"/>
</dbReference>
<feature type="domain" description="Calponin-homology (CH)" evidence="5">
    <location>
        <begin position="139"/>
        <end position="242"/>
    </location>
</feature>
<dbReference type="InterPro" id="IPR001715">
    <property type="entry name" value="CH_dom"/>
</dbReference>
<comment type="similarity">
    <text evidence="1">Belongs to the filamin family.</text>
</comment>
<dbReference type="PROSITE" id="PS50194">
    <property type="entry name" value="FILAMIN_REPEAT"/>
    <property type="match status" value="4"/>
</dbReference>
<organism evidence="6 7">
    <name type="scientific">Elysia crispata</name>
    <name type="common">lettuce slug</name>
    <dbReference type="NCBI Taxonomy" id="231223"/>
    <lineage>
        <taxon>Eukaryota</taxon>
        <taxon>Metazoa</taxon>
        <taxon>Spiralia</taxon>
        <taxon>Lophotrochozoa</taxon>
        <taxon>Mollusca</taxon>
        <taxon>Gastropoda</taxon>
        <taxon>Heterobranchia</taxon>
        <taxon>Euthyneura</taxon>
        <taxon>Panpulmonata</taxon>
        <taxon>Sacoglossa</taxon>
        <taxon>Placobranchoidea</taxon>
        <taxon>Plakobranchidae</taxon>
        <taxon>Elysia</taxon>
    </lineage>
</organism>
<evidence type="ECO:0000259" key="5">
    <source>
        <dbReference type="PROSITE" id="PS50021"/>
    </source>
</evidence>
<feature type="repeat" description="Filamin" evidence="4">
    <location>
        <begin position="338"/>
        <end position="434"/>
    </location>
</feature>
<name>A0AAE0YU77_9GAST</name>
<dbReference type="SUPFAM" id="SSF81296">
    <property type="entry name" value="E set domains"/>
    <property type="match status" value="4"/>
</dbReference>
<dbReference type="AlphaFoldDB" id="A0AAE0YU77"/>
<accession>A0AAE0YU77</accession>
<comment type="caution">
    <text evidence="6">The sequence shown here is derived from an EMBL/GenBank/DDBJ whole genome shotgun (WGS) entry which is preliminary data.</text>
</comment>
<dbReference type="InterPro" id="IPR017868">
    <property type="entry name" value="Filamin/ABP280_repeat-like"/>
</dbReference>
<keyword evidence="2" id="KW-0677">Repeat</keyword>
<dbReference type="SMART" id="SM00557">
    <property type="entry name" value="IG_FLMN"/>
    <property type="match status" value="3"/>
</dbReference>
<evidence type="ECO:0000256" key="3">
    <source>
        <dbReference type="ARBA" id="ARBA00023203"/>
    </source>
</evidence>
<dbReference type="Pfam" id="PF00630">
    <property type="entry name" value="Filamin"/>
    <property type="match status" value="3"/>
</dbReference>
<evidence type="ECO:0000256" key="2">
    <source>
        <dbReference type="ARBA" id="ARBA00022737"/>
    </source>
</evidence>
<dbReference type="PANTHER" id="PTHR38537:SF13">
    <property type="entry name" value="JITTERBUG, ISOFORM N"/>
    <property type="match status" value="1"/>
</dbReference>
<dbReference type="PROSITE" id="PS50021">
    <property type="entry name" value="CH"/>
    <property type="match status" value="3"/>
</dbReference>
<dbReference type="InterPro" id="IPR014756">
    <property type="entry name" value="Ig_E-set"/>
</dbReference>
<gene>
    <name evidence="6" type="ORF">RRG08_054501</name>
</gene>
<proteinExistence type="inferred from homology"/>
<reference evidence="6" key="1">
    <citation type="journal article" date="2023" name="G3 (Bethesda)">
        <title>A reference genome for the long-term kleptoplast-retaining sea slug Elysia crispata morphotype clarki.</title>
        <authorList>
            <person name="Eastman K.E."/>
            <person name="Pendleton A.L."/>
            <person name="Shaikh M.A."/>
            <person name="Suttiyut T."/>
            <person name="Ogas R."/>
            <person name="Tomko P."/>
            <person name="Gavelis G."/>
            <person name="Widhalm J.R."/>
            <person name="Wisecaver J.H."/>
        </authorList>
    </citation>
    <scope>NUCLEOTIDE SEQUENCE</scope>
    <source>
        <strain evidence="6">ECLA1</strain>
    </source>
</reference>
<dbReference type="Proteomes" id="UP001283361">
    <property type="component" value="Unassembled WGS sequence"/>
</dbReference>
<dbReference type="CDD" id="cd21227">
    <property type="entry name" value="CH_jitterbug-like_rpt1"/>
    <property type="match status" value="1"/>
</dbReference>
<evidence type="ECO:0000313" key="7">
    <source>
        <dbReference type="Proteomes" id="UP001283361"/>
    </source>
</evidence>
<dbReference type="InterPro" id="IPR013783">
    <property type="entry name" value="Ig-like_fold"/>
</dbReference>
<feature type="repeat" description="Filamin" evidence="4">
    <location>
        <begin position="701"/>
        <end position="745"/>
    </location>
</feature>
<feature type="domain" description="Calponin-homology (CH)" evidence="5">
    <location>
        <begin position="243"/>
        <end position="343"/>
    </location>
</feature>
<dbReference type="GO" id="GO:0051015">
    <property type="term" value="F:actin filament binding"/>
    <property type="evidence" value="ECO:0007669"/>
    <property type="project" value="InterPro"/>
</dbReference>
<evidence type="ECO:0000256" key="4">
    <source>
        <dbReference type="PROSITE-ProRule" id="PRU00087"/>
    </source>
</evidence>
<dbReference type="Gene3D" id="2.60.40.10">
    <property type="entry name" value="Immunoglobulins"/>
    <property type="match status" value="4"/>
</dbReference>
<dbReference type="PANTHER" id="PTHR38537">
    <property type="entry name" value="JITTERBUG, ISOFORM N"/>
    <property type="match status" value="1"/>
</dbReference>
<dbReference type="EMBL" id="JAWDGP010005397">
    <property type="protein sequence ID" value="KAK3757284.1"/>
    <property type="molecule type" value="Genomic_DNA"/>
</dbReference>
<dbReference type="CDD" id="cd21185">
    <property type="entry name" value="CH_jitterbug-like_rpt3"/>
    <property type="match status" value="1"/>
</dbReference>
<sequence>MSSDIIDMKARSREGRGLSQKAGEHWIEIQKNTFINWVNLQLHGSGLVVSDFENDFDDGVRLCALVEALQSRKIGRVIKKPLNQHQSLENVTLALRAIADDGVRLVNIGSEDIVNGSLKLILGLAWHLILRYQIGKTKFPPKKLMLAWLQAVIPECHITNFTSDWNDGVALHALIEYCQPGLCPDWRQLSRSERLENCTEAITLANIKLGIPIVVRPEDFCSPHLDDLSGMTYLSYFMNVDSPGYFATRREIRALLQGQAPIENFTTDWNDGQLLCTLVKCVGGEVAGWPSMDSDSERNLQNGVDGARQLGIEPIFSAKEMADPEVEHLGIMAYAAYFRKYKPVKIVQAKPTLNGNFDDVYVRQEKHFVVNAGGSSPSSIRAEVLGPSSTVPVDCRWNDDRCDCYFTPTETGQHKLSVYSDDENIPGCPVPFKVNSDRSKIVYQPLDRAVVGMNSELKVDTLSAGQGEIRIEATSPSGRVQTLPVMYHNEGVHAGNFVPNEVGEWTVNILYDGEDIQGSPYTVKVFDPSLVRITDLHGGKVGHGLSFGADASSAGEGEVTCTVTHEGENVPCYLTRGADDKYSVDFTPQGAGTYEIRAFMNDIEVKGSPFYSDIDADSTSVDIEAVDSSLVSEAVDSSLVSEAVADFSHIDTGAADIDTAPVETTPIDMVTADTSATDIEIASDLVVDSESVVTRGSPYTVDIIDSSRVTVTGDGLSLVPVNTPAVFNIQTHGAGGGKVDVDITGYVNAYVMGIRKECLPSGSMNLVVRQSQSCFAGCCFVCVQLDLVVTPAT</sequence>
<evidence type="ECO:0000256" key="1">
    <source>
        <dbReference type="ARBA" id="ARBA00009238"/>
    </source>
</evidence>
<dbReference type="Pfam" id="PF00307">
    <property type="entry name" value="CH"/>
    <property type="match status" value="3"/>
</dbReference>
<dbReference type="GO" id="GO:0030036">
    <property type="term" value="P:actin cytoskeleton organization"/>
    <property type="evidence" value="ECO:0007669"/>
    <property type="project" value="InterPro"/>
</dbReference>
<dbReference type="InterPro" id="IPR044801">
    <property type="entry name" value="Filamin"/>
</dbReference>
<dbReference type="CDD" id="cd21229">
    <property type="entry name" value="CH_jitterbug-like_rpt2"/>
    <property type="match status" value="1"/>
</dbReference>
<feature type="domain" description="Calponin-homology (CH)" evidence="5">
    <location>
        <begin position="28"/>
        <end position="133"/>
    </location>
</feature>
<dbReference type="InterPro" id="IPR036872">
    <property type="entry name" value="CH_dom_sf"/>
</dbReference>
<dbReference type="FunFam" id="1.10.418.10:FF:000068">
    <property type="entry name" value="Putative Filamin-A"/>
    <property type="match status" value="1"/>
</dbReference>
<dbReference type="PROSITE" id="PS00019">
    <property type="entry name" value="ACTININ_1"/>
    <property type="match status" value="1"/>
</dbReference>
<keyword evidence="3" id="KW-0009">Actin-binding</keyword>
<keyword evidence="7" id="KW-1185">Reference proteome</keyword>
<dbReference type="InterPro" id="IPR001298">
    <property type="entry name" value="Filamin/ABP280_rpt"/>
</dbReference>
<dbReference type="Gene3D" id="1.10.418.10">
    <property type="entry name" value="Calponin-like domain"/>
    <property type="match status" value="3"/>
</dbReference>
<dbReference type="SUPFAM" id="SSF47576">
    <property type="entry name" value="Calponin-homology domain, CH-domain"/>
    <property type="match status" value="2"/>
</dbReference>
<evidence type="ECO:0000313" key="6">
    <source>
        <dbReference type="EMBL" id="KAK3757284.1"/>
    </source>
</evidence>
<dbReference type="InterPro" id="IPR001589">
    <property type="entry name" value="Actinin_actin-bd_CS"/>
</dbReference>